<dbReference type="InterPro" id="IPR058652">
    <property type="entry name" value="VapC50_C"/>
</dbReference>
<dbReference type="Pfam" id="PF26343">
    <property type="entry name" value="VapC50_C"/>
    <property type="match status" value="1"/>
</dbReference>
<dbReference type="AlphaFoldDB" id="A0A2M7G5C7"/>
<organism evidence="3 4">
    <name type="scientific">bacterium (Candidatus Blackallbacteria) CG17_big_fil_post_rev_8_21_14_2_50_48_46</name>
    <dbReference type="NCBI Taxonomy" id="2014261"/>
    <lineage>
        <taxon>Bacteria</taxon>
        <taxon>Candidatus Blackallbacteria</taxon>
    </lineage>
</organism>
<evidence type="ECO:0000259" key="2">
    <source>
        <dbReference type="Pfam" id="PF26343"/>
    </source>
</evidence>
<dbReference type="Pfam" id="PF13470">
    <property type="entry name" value="PIN_3"/>
    <property type="match status" value="1"/>
</dbReference>
<proteinExistence type="predicted"/>
<gene>
    <name evidence="3" type="ORF">COW36_10080</name>
</gene>
<evidence type="ECO:0000313" key="3">
    <source>
        <dbReference type="EMBL" id="PIW17110.1"/>
    </source>
</evidence>
<dbReference type="InterPro" id="IPR002716">
    <property type="entry name" value="PIN_dom"/>
</dbReference>
<dbReference type="Proteomes" id="UP000231019">
    <property type="component" value="Unassembled WGS sequence"/>
</dbReference>
<feature type="domain" description="PIN" evidence="1">
    <location>
        <begin position="9"/>
        <end position="115"/>
    </location>
</feature>
<sequence>MLKSVAFSVLFDACVFFPAPLRYFLLTLAETELFRPKWTQQIHDEWVRNLLLSRPELDPERLKRIYHTMDTFFPDSLIEGYEDLISSLSLLDEIDRHVLAAAIRGRSEIIVTLNLKDFPDDFVLNTMELGMESVLMAIRKQRARLKNPLMLNTHLKANVYKIEGIEM</sequence>
<evidence type="ECO:0000259" key="1">
    <source>
        <dbReference type="Pfam" id="PF13470"/>
    </source>
</evidence>
<feature type="domain" description="VapC50 C-terminal" evidence="2">
    <location>
        <begin position="119"/>
        <end position="150"/>
    </location>
</feature>
<protein>
    <submittedName>
        <fullName evidence="3">PIN domain-containing protein</fullName>
    </submittedName>
</protein>
<evidence type="ECO:0000313" key="4">
    <source>
        <dbReference type="Proteomes" id="UP000231019"/>
    </source>
</evidence>
<accession>A0A2M7G5C7</accession>
<dbReference type="EMBL" id="PFFQ01000029">
    <property type="protein sequence ID" value="PIW17110.1"/>
    <property type="molecule type" value="Genomic_DNA"/>
</dbReference>
<name>A0A2M7G5C7_9BACT</name>
<comment type="caution">
    <text evidence="3">The sequence shown here is derived from an EMBL/GenBank/DDBJ whole genome shotgun (WGS) entry which is preliminary data.</text>
</comment>
<reference evidence="3 4" key="1">
    <citation type="submission" date="2017-09" db="EMBL/GenBank/DDBJ databases">
        <title>Depth-based differentiation of microbial function through sediment-hosted aquifers and enrichment of novel symbionts in the deep terrestrial subsurface.</title>
        <authorList>
            <person name="Probst A.J."/>
            <person name="Ladd B."/>
            <person name="Jarett J.K."/>
            <person name="Geller-Mcgrath D.E."/>
            <person name="Sieber C.M."/>
            <person name="Emerson J.B."/>
            <person name="Anantharaman K."/>
            <person name="Thomas B.C."/>
            <person name="Malmstrom R."/>
            <person name="Stieglmeier M."/>
            <person name="Klingl A."/>
            <person name="Woyke T."/>
            <person name="Ryan C.M."/>
            <person name="Banfield J.F."/>
        </authorList>
    </citation>
    <scope>NUCLEOTIDE SEQUENCE [LARGE SCALE GENOMIC DNA]</scope>
    <source>
        <strain evidence="3">CG17_big_fil_post_rev_8_21_14_2_50_48_46</strain>
    </source>
</reference>